<feature type="transmembrane region" description="Helical" evidence="10">
    <location>
        <begin position="117"/>
        <end position="138"/>
    </location>
</feature>
<evidence type="ECO:0000256" key="7">
    <source>
        <dbReference type="ARBA" id="ARBA00022801"/>
    </source>
</evidence>
<evidence type="ECO:0000313" key="11">
    <source>
        <dbReference type="EMBL" id="MDX8418558.1"/>
    </source>
</evidence>
<comment type="similarity">
    <text evidence="2">Belongs to the protease PrsW family.</text>
</comment>
<keyword evidence="11" id="KW-0482">Metalloprotease</keyword>
<name>A0AB35TZR3_9FIRM</name>
<feature type="transmembrane region" description="Helical" evidence="10">
    <location>
        <begin position="212"/>
        <end position="230"/>
    </location>
</feature>
<evidence type="ECO:0000256" key="6">
    <source>
        <dbReference type="ARBA" id="ARBA00022692"/>
    </source>
</evidence>
<evidence type="ECO:0000313" key="12">
    <source>
        <dbReference type="Proteomes" id="UP001286174"/>
    </source>
</evidence>
<keyword evidence="8 10" id="KW-1133">Transmembrane helix</keyword>
<organism evidence="11 12">
    <name type="scientific">Grylomicrobium aquisgranensis</name>
    <dbReference type="NCBI Taxonomy" id="2926318"/>
    <lineage>
        <taxon>Bacteria</taxon>
        <taxon>Bacillati</taxon>
        <taxon>Bacillota</taxon>
        <taxon>Erysipelotrichia</taxon>
        <taxon>Erysipelotrichales</taxon>
        <taxon>Erysipelotrichaceae</taxon>
        <taxon>Grylomicrobium</taxon>
    </lineage>
</organism>
<proteinExistence type="inferred from homology"/>
<comment type="subcellular location">
    <subcellularLocation>
        <location evidence="1">Cell membrane</location>
        <topology evidence="1">Multi-pass membrane protein</topology>
    </subcellularLocation>
</comment>
<comment type="caution">
    <text evidence="11">The sequence shown here is derived from an EMBL/GenBank/DDBJ whole genome shotgun (WGS) entry which is preliminary data.</text>
</comment>
<feature type="transmembrane region" description="Helical" evidence="10">
    <location>
        <begin position="180"/>
        <end position="200"/>
    </location>
</feature>
<feature type="transmembrane region" description="Helical" evidence="10">
    <location>
        <begin position="77"/>
        <end position="96"/>
    </location>
</feature>
<evidence type="ECO:0000256" key="2">
    <source>
        <dbReference type="ARBA" id="ARBA00009165"/>
    </source>
</evidence>
<dbReference type="GO" id="GO:0008237">
    <property type="term" value="F:metallopeptidase activity"/>
    <property type="evidence" value="ECO:0007669"/>
    <property type="project" value="UniProtKB-KW"/>
</dbReference>
<keyword evidence="6 10" id="KW-0812">Transmembrane</keyword>
<dbReference type="Proteomes" id="UP001286174">
    <property type="component" value="Unassembled WGS sequence"/>
</dbReference>
<keyword evidence="12" id="KW-1185">Reference proteome</keyword>
<sequence length="240" mass="26662">MFLLMGPITNILLLYVLAAVLPAIFLMLYVYNQSRMHRQPTGLLVRLVWDGVLAALAATVLELIGESLLNSSSLANSPNYLAFLAFLIVGVVEEGTKFFFMRKDTWHNPYFETRFDGIVYCVFASLGFAAFENIKYVFSYGLGVAPSRALLAIPGHMSFAVLMGYFYGRAKLKEDCGHHGEAVLMQTIGYLAAVGLHGAYDYCAMLGSDTSTIVFFIIIIVIYLIVFRLVKHEAANDRIV</sequence>
<dbReference type="Pfam" id="PF13367">
    <property type="entry name" value="PrsW-protease"/>
    <property type="match status" value="1"/>
</dbReference>
<dbReference type="EMBL" id="JALBUR010000001">
    <property type="protein sequence ID" value="MDX8418558.1"/>
    <property type="molecule type" value="Genomic_DNA"/>
</dbReference>
<evidence type="ECO:0000256" key="10">
    <source>
        <dbReference type="SAM" id="Phobius"/>
    </source>
</evidence>
<protein>
    <recommendedName>
        <fullName evidence="3">Protease PrsW</fullName>
    </recommendedName>
</protein>
<evidence type="ECO:0000256" key="1">
    <source>
        <dbReference type="ARBA" id="ARBA00004651"/>
    </source>
</evidence>
<feature type="transmembrane region" description="Helical" evidence="10">
    <location>
        <begin position="150"/>
        <end position="168"/>
    </location>
</feature>
<evidence type="ECO:0000256" key="9">
    <source>
        <dbReference type="ARBA" id="ARBA00023136"/>
    </source>
</evidence>
<dbReference type="RefSeq" id="WP_370595254.1">
    <property type="nucleotide sequence ID" value="NZ_JALBUR010000001.1"/>
</dbReference>
<gene>
    <name evidence="11" type="ORF">MOZ60_00455</name>
</gene>
<dbReference type="PANTHER" id="PTHR36844:SF1">
    <property type="entry name" value="PROTEASE PRSW"/>
    <property type="match status" value="1"/>
</dbReference>
<evidence type="ECO:0000256" key="4">
    <source>
        <dbReference type="ARBA" id="ARBA00022475"/>
    </source>
</evidence>
<dbReference type="GO" id="GO:0005886">
    <property type="term" value="C:plasma membrane"/>
    <property type="evidence" value="ECO:0007669"/>
    <property type="project" value="UniProtKB-SubCell"/>
</dbReference>
<feature type="transmembrane region" description="Helical" evidence="10">
    <location>
        <begin position="43"/>
        <end position="65"/>
    </location>
</feature>
<keyword evidence="4" id="KW-1003">Cell membrane</keyword>
<dbReference type="InterPro" id="IPR023596">
    <property type="entry name" value="Peptidase_PrsW_arch/bac"/>
</dbReference>
<dbReference type="InterPro" id="IPR026898">
    <property type="entry name" value="PrsW"/>
</dbReference>
<evidence type="ECO:0000256" key="5">
    <source>
        <dbReference type="ARBA" id="ARBA00022670"/>
    </source>
</evidence>
<reference evidence="11 12" key="1">
    <citation type="submission" date="2022-03" db="EMBL/GenBank/DDBJ databases">
        <title>Novel taxa within the pig intestine.</title>
        <authorList>
            <person name="Wylensek D."/>
            <person name="Bishof K."/>
            <person name="Afrizal A."/>
            <person name="Clavel T."/>
        </authorList>
    </citation>
    <scope>NUCLEOTIDE SEQUENCE [LARGE SCALE GENOMIC DNA]</scope>
    <source>
        <strain evidence="11 12">CLA-KB-P133</strain>
    </source>
</reference>
<evidence type="ECO:0000256" key="3">
    <source>
        <dbReference type="ARBA" id="ARBA00018997"/>
    </source>
</evidence>
<dbReference type="GO" id="GO:0006508">
    <property type="term" value="P:proteolysis"/>
    <property type="evidence" value="ECO:0007669"/>
    <property type="project" value="UniProtKB-KW"/>
</dbReference>
<dbReference type="PIRSF" id="PIRSF016933">
    <property type="entry name" value="PrsW"/>
    <property type="match status" value="1"/>
</dbReference>
<dbReference type="AlphaFoldDB" id="A0AB35TZR3"/>
<keyword evidence="5" id="KW-0645">Protease</keyword>
<keyword evidence="9 10" id="KW-0472">Membrane</keyword>
<keyword evidence="7" id="KW-0378">Hydrolase</keyword>
<feature type="transmembrane region" description="Helical" evidence="10">
    <location>
        <begin position="12"/>
        <end position="31"/>
    </location>
</feature>
<accession>A0AB35TZR3</accession>
<dbReference type="PANTHER" id="PTHR36844">
    <property type="entry name" value="PROTEASE PRSW"/>
    <property type="match status" value="1"/>
</dbReference>
<evidence type="ECO:0000256" key="8">
    <source>
        <dbReference type="ARBA" id="ARBA00022989"/>
    </source>
</evidence>